<evidence type="ECO:0000259" key="5">
    <source>
        <dbReference type="Pfam" id="PF04073"/>
    </source>
</evidence>
<sequence>MASKKKSGHAGTPALNVLEKSGVEFKVYEYEHSTHMDKGYALDTASVLGISPNAVFKTLMVESGRDSFVGVVPASSRLNLKALAKLAGVKSVAMMDPQQAEKLTGYVTGGISPLGQKKRSPIFLDASALELDMILVSGGKRDISVGIAPADLVTVCDAVVGPIAE</sequence>
<dbReference type="RefSeq" id="WP_013169436.1">
    <property type="nucleotide sequence ID" value="NC_014218.1"/>
</dbReference>
<dbReference type="GO" id="GO:0002161">
    <property type="term" value="F:aminoacyl-tRNA deacylase activity"/>
    <property type="evidence" value="ECO:0007669"/>
    <property type="project" value="InterPro"/>
</dbReference>
<dbReference type="CDD" id="cd00002">
    <property type="entry name" value="YbaK_deacylase"/>
    <property type="match status" value="1"/>
</dbReference>
<dbReference type="PANTHER" id="PTHR30411:SF0">
    <property type="entry name" value="CYS-TRNA(PRO)_CYS-TRNA(CYS) DEACYLASE YBAK"/>
    <property type="match status" value="1"/>
</dbReference>
<dbReference type="InterPro" id="IPR036754">
    <property type="entry name" value="YbaK/aa-tRNA-synt-asso_dom_sf"/>
</dbReference>
<dbReference type="EMBL" id="CP002045">
    <property type="protein sequence ID" value="ADH91938.1"/>
    <property type="molecule type" value="Genomic_DNA"/>
</dbReference>
<evidence type="ECO:0000256" key="3">
    <source>
        <dbReference type="ARBA" id="ARBA00023239"/>
    </source>
</evidence>
<dbReference type="eggNOG" id="COG2606">
    <property type="taxonomic scope" value="Bacteria"/>
</dbReference>
<evidence type="ECO:0000256" key="4">
    <source>
        <dbReference type="PIRNR" id="PIRNR006181"/>
    </source>
</evidence>
<keyword evidence="2 4" id="KW-0648">Protein biosynthesis</keyword>
<evidence type="ECO:0000256" key="1">
    <source>
        <dbReference type="ARBA" id="ARBA00009798"/>
    </source>
</evidence>
<dbReference type="EC" id="4.2.-.-" evidence="4"/>
<dbReference type="NCBIfam" id="TIGR00011">
    <property type="entry name" value="YbaK_EbsC"/>
    <property type="match status" value="1"/>
</dbReference>
<organism evidence="6 7">
    <name type="scientific">Arcanobacterium haemolyticum (strain ATCC 9345 / DSM 20595 / CCM 5947 / CCUG 17215 / LMG 16163 / NBRC 15585 / NCTC 8452 / 11018)</name>
    <dbReference type="NCBI Taxonomy" id="644284"/>
    <lineage>
        <taxon>Bacteria</taxon>
        <taxon>Bacillati</taxon>
        <taxon>Actinomycetota</taxon>
        <taxon>Actinomycetes</taxon>
        <taxon>Actinomycetales</taxon>
        <taxon>Actinomycetaceae</taxon>
        <taxon>Arcanobacterium</taxon>
    </lineage>
</organism>
<accession>D7BLY9</accession>
<evidence type="ECO:0000256" key="2">
    <source>
        <dbReference type="ARBA" id="ARBA00022917"/>
    </source>
</evidence>
<dbReference type="InterPro" id="IPR004369">
    <property type="entry name" value="Prolyl-tRNA_editing_YbaK/EbsC"/>
</dbReference>
<proteinExistence type="inferred from homology"/>
<dbReference type="OrthoDB" id="9809296at2"/>
<dbReference type="GO" id="GO:0016829">
    <property type="term" value="F:lyase activity"/>
    <property type="evidence" value="ECO:0007669"/>
    <property type="project" value="UniProtKB-KW"/>
</dbReference>
<dbReference type="KEGG" id="ahe:Arch_0175"/>
<reference evidence="6 7" key="1">
    <citation type="journal article" date="2010" name="Stand. Genomic Sci.">
        <title>Complete genome sequence of Arcanobacterium haemolyticum type strain (11018).</title>
        <authorList>
            <person name="Yasawong M."/>
            <person name="Teshima H."/>
            <person name="Lapidus A."/>
            <person name="Nolan M."/>
            <person name="Lucas S."/>
            <person name="Glavina Del Rio T."/>
            <person name="Tice H."/>
            <person name="Cheng J."/>
            <person name="Bruce D."/>
            <person name="Detter C."/>
            <person name="Tapia R."/>
            <person name="Han C."/>
            <person name="Goodwin L."/>
            <person name="Pitluck S."/>
            <person name="Liolios K."/>
            <person name="Ivanova N."/>
            <person name="Mavromatis K."/>
            <person name="Mikhailova N."/>
            <person name="Pati A."/>
            <person name="Chen A."/>
            <person name="Palaniappan K."/>
            <person name="Land M."/>
            <person name="Hauser L."/>
            <person name="Chang Y."/>
            <person name="Jeffries C."/>
            <person name="Rohde M."/>
            <person name="Sikorski J."/>
            <person name="Pukall R."/>
            <person name="Goker M."/>
            <person name="Woyke T."/>
            <person name="Bristow J."/>
            <person name="Eisen J."/>
            <person name="Markowitz V."/>
            <person name="Hugenholtz P."/>
            <person name="Kyrpides N."/>
            <person name="Klenk H."/>
        </authorList>
    </citation>
    <scope>NUCLEOTIDE SEQUENCE [LARGE SCALE GENOMIC DNA]</scope>
    <source>
        <strain evidence="7">ATCC 9345 / DSM 20595 / CCUG 17215 / LMG 16163 / NBRC 15585 / NCTC 8452 / 11018</strain>
    </source>
</reference>
<feature type="domain" description="YbaK/aminoacyl-tRNA synthetase-associated" evidence="5">
    <location>
        <begin position="43"/>
        <end position="153"/>
    </location>
</feature>
<dbReference type="InterPro" id="IPR007214">
    <property type="entry name" value="YbaK/aa-tRNA-synth-assoc-dom"/>
</dbReference>
<dbReference type="STRING" id="644284.Arch_0175"/>
<evidence type="ECO:0000313" key="6">
    <source>
        <dbReference type="EMBL" id="ADH91938.1"/>
    </source>
</evidence>
<gene>
    <name evidence="6" type="ordered locus">Arch_0175</name>
</gene>
<dbReference type="SUPFAM" id="SSF55826">
    <property type="entry name" value="YbaK/ProRS associated domain"/>
    <property type="match status" value="1"/>
</dbReference>
<evidence type="ECO:0000313" key="7">
    <source>
        <dbReference type="Proteomes" id="UP000000376"/>
    </source>
</evidence>
<dbReference type="Gene3D" id="3.90.960.10">
    <property type="entry name" value="YbaK/aminoacyl-tRNA synthetase-associated domain"/>
    <property type="match status" value="1"/>
</dbReference>
<dbReference type="AlphaFoldDB" id="D7BLY9"/>
<dbReference type="PANTHER" id="PTHR30411">
    <property type="entry name" value="CYTOPLASMIC PROTEIN"/>
    <property type="match status" value="1"/>
</dbReference>
<protein>
    <recommendedName>
        <fullName evidence="4">Cys-tRNA(Pro)/Cys-tRNA(Cys) deacylase</fullName>
        <ecNumber evidence="4">4.2.-.-</ecNumber>
    </recommendedName>
</protein>
<dbReference type="HOGENOM" id="CLU_094875_1_1_11"/>
<keyword evidence="3 4" id="KW-0456">Lyase</keyword>
<dbReference type="GO" id="GO:0006412">
    <property type="term" value="P:translation"/>
    <property type="evidence" value="ECO:0007669"/>
    <property type="project" value="UniProtKB-KW"/>
</dbReference>
<keyword evidence="7" id="KW-1185">Reference proteome</keyword>
<dbReference type="Proteomes" id="UP000000376">
    <property type="component" value="Chromosome"/>
</dbReference>
<dbReference type="Pfam" id="PF04073">
    <property type="entry name" value="tRNA_edit"/>
    <property type="match status" value="1"/>
</dbReference>
<name>D7BLY9_ARCHD</name>
<dbReference type="PIRSF" id="PIRSF006181">
    <property type="entry name" value="EbsC_YbaK"/>
    <property type="match status" value="1"/>
</dbReference>
<comment type="similarity">
    <text evidence="1 4">Belongs to the prolyl-tRNA editing family. YbaK/EbsC subfamily.</text>
</comment>